<evidence type="ECO:0000256" key="6">
    <source>
        <dbReference type="ARBA" id="ARBA00022723"/>
    </source>
</evidence>
<dbReference type="SUPFAM" id="SSF143631">
    <property type="entry name" value="ApbE-like"/>
    <property type="match status" value="1"/>
</dbReference>
<sequence length="240" mass="24960">MGMPISVLARGEQAASAAVEEAVRDMYAELVEVDRIFSPYKPDSSVSRLARGEVGWDDVEPLVRDVAERCVAARALTGGLFDADVPGGCWDPSGLVKGWAVERAGERLRAVAGVDWCLNAGGDVLVLCAGDEDFTIGIQDPHDPTRVVASLARNGGAVATSGTSARGAHLYDPRTGTEVATRWLSVSVSGPSVEYADVLATAAFVAGDGWPEVLTVLPGYEGLGVLADGNLFSTVGWGVA</sequence>
<dbReference type="Proteomes" id="UP001501705">
    <property type="component" value="Unassembled WGS sequence"/>
</dbReference>
<name>A0ABP4PT80_9ACTN</name>
<evidence type="ECO:0000256" key="7">
    <source>
        <dbReference type="ARBA" id="ARBA00022827"/>
    </source>
</evidence>
<comment type="cofactor">
    <cofactor evidence="1">
        <name>Mg(2+)</name>
        <dbReference type="ChEBI" id="CHEBI:18420"/>
    </cofactor>
</comment>
<evidence type="ECO:0000313" key="12">
    <source>
        <dbReference type="Proteomes" id="UP001501705"/>
    </source>
</evidence>
<comment type="catalytic activity">
    <reaction evidence="10">
        <text>L-threonyl-[protein] + FAD = FMN-L-threonyl-[protein] + AMP + H(+)</text>
        <dbReference type="Rhea" id="RHEA:36847"/>
        <dbReference type="Rhea" id="RHEA-COMP:11060"/>
        <dbReference type="Rhea" id="RHEA-COMP:11061"/>
        <dbReference type="ChEBI" id="CHEBI:15378"/>
        <dbReference type="ChEBI" id="CHEBI:30013"/>
        <dbReference type="ChEBI" id="CHEBI:57692"/>
        <dbReference type="ChEBI" id="CHEBI:74257"/>
        <dbReference type="ChEBI" id="CHEBI:456215"/>
        <dbReference type="EC" id="2.7.1.180"/>
    </reaction>
</comment>
<dbReference type="PANTHER" id="PTHR30040">
    <property type="entry name" value="THIAMINE BIOSYNTHESIS LIPOPROTEIN APBE"/>
    <property type="match status" value="1"/>
</dbReference>
<protein>
    <recommendedName>
        <fullName evidence="3">FAD:protein FMN transferase</fullName>
        <ecNumber evidence="2">2.7.1.180</ecNumber>
    </recommendedName>
    <alternativeName>
        <fullName evidence="9">Flavin transferase</fullName>
    </alternativeName>
</protein>
<dbReference type="Pfam" id="PF02424">
    <property type="entry name" value="ApbE"/>
    <property type="match status" value="2"/>
</dbReference>
<gene>
    <name evidence="11" type="ORF">GCM10009804_47330</name>
</gene>
<evidence type="ECO:0000313" key="11">
    <source>
        <dbReference type="EMBL" id="GAA1585646.1"/>
    </source>
</evidence>
<dbReference type="EMBL" id="BAAAPH010000015">
    <property type="protein sequence ID" value="GAA1585646.1"/>
    <property type="molecule type" value="Genomic_DNA"/>
</dbReference>
<organism evidence="11 12">
    <name type="scientific">Kribbella hippodromi</name>
    <dbReference type="NCBI Taxonomy" id="434347"/>
    <lineage>
        <taxon>Bacteria</taxon>
        <taxon>Bacillati</taxon>
        <taxon>Actinomycetota</taxon>
        <taxon>Actinomycetes</taxon>
        <taxon>Propionibacteriales</taxon>
        <taxon>Kribbellaceae</taxon>
        <taxon>Kribbella</taxon>
    </lineage>
</organism>
<dbReference type="PANTHER" id="PTHR30040:SF2">
    <property type="entry name" value="FAD:PROTEIN FMN TRANSFERASE"/>
    <property type="match status" value="1"/>
</dbReference>
<keyword evidence="12" id="KW-1185">Reference proteome</keyword>
<keyword evidence="4" id="KW-0285">Flavoprotein</keyword>
<evidence type="ECO:0000256" key="8">
    <source>
        <dbReference type="ARBA" id="ARBA00022842"/>
    </source>
</evidence>
<evidence type="ECO:0000256" key="5">
    <source>
        <dbReference type="ARBA" id="ARBA00022679"/>
    </source>
</evidence>
<dbReference type="EC" id="2.7.1.180" evidence="2"/>
<evidence type="ECO:0000256" key="2">
    <source>
        <dbReference type="ARBA" id="ARBA00011955"/>
    </source>
</evidence>
<keyword evidence="8" id="KW-0460">Magnesium</keyword>
<reference evidence="12" key="1">
    <citation type="journal article" date="2019" name="Int. J. Syst. Evol. Microbiol.">
        <title>The Global Catalogue of Microorganisms (GCM) 10K type strain sequencing project: providing services to taxonomists for standard genome sequencing and annotation.</title>
        <authorList>
            <consortium name="The Broad Institute Genomics Platform"/>
            <consortium name="The Broad Institute Genome Sequencing Center for Infectious Disease"/>
            <person name="Wu L."/>
            <person name="Ma J."/>
        </authorList>
    </citation>
    <scope>NUCLEOTIDE SEQUENCE [LARGE SCALE GENOMIC DNA]</scope>
    <source>
        <strain evidence="12">JCM 15572</strain>
    </source>
</reference>
<accession>A0ABP4PT80</accession>
<dbReference type="InterPro" id="IPR003374">
    <property type="entry name" value="ApbE-like_sf"/>
</dbReference>
<dbReference type="GO" id="GO:0016740">
    <property type="term" value="F:transferase activity"/>
    <property type="evidence" value="ECO:0007669"/>
    <property type="project" value="UniProtKB-KW"/>
</dbReference>
<dbReference type="InterPro" id="IPR024932">
    <property type="entry name" value="ApbE"/>
</dbReference>
<keyword evidence="6" id="KW-0479">Metal-binding</keyword>
<keyword evidence="7" id="KW-0274">FAD</keyword>
<evidence type="ECO:0000256" key="1">
    <source>
        <dbReference type="ARBA" id="ARBA00001946"/>
    </source>
</evidence>
<proteinExistence type="predicted"/>
<dbReference type="Gene3D" id="3.10.520.10">
    <property type="entry name" value="ApbE-like domains"/>
    <property type="match status" value="2"/>
</dbReference>
<comment type="caution">
    <text evidence="11">The sequence shown here is derived from an EMBL/GenBank/DDBJ whole genome shotgun (WGS) entry which is preliminary data.</text>
</comment>
<keyword evidence="5 11" id="KW-0808">Transferase</keyword>
<evidence type="ECO:0000256" key="9">
    <source>
        <dbReference type="ARBA" id="ARBA00031306"/>
    </source>
</evidence>
<evidence type="ECO:0000256" key="10">
    <source>
        <dbReference type="ARBA" id="ARBA00048540"/>
    </source>
</evidence>
<evidence type="ECO:0000256" key="4">
    <source>
        <dbReference type="ARBA" id="ARBA00022630"/>
    </source>
</evidence>
<evidence type="ECO:0000256" key="3">
    <source>
        <dbReference type="ARBA" id="ARBA00016337"/>
    </source>
</evidence>